<reference evidence="1 2" key="1">
    <citation type="journal article" date="2012" name="J. Bacteriol.">
        <title>Genome Sequence of the Pattern-Forming Social Bacterium Paenibacillus dendritiformis C454 Chiral Morphotype.</title>
        <authorList>
            <person name="Sirota-Madi A."/>
            <person name="Olender T."/>
            <person name="Helman Y."/>
            <person name="Brainis I."/>
            <person name="Finkelshtein A."/>
            <person name="Roth D."/>
            <person name="Hagai E."/>
            <person name="Leshkowitz D."/>
            <person name="Brodsky L."/>
            <person name="Galatenko V."/>
            <person name="Nikolaev V."/>
            <person name="Gutnick D.L."/>
            <person name="Lancet D."/>
            <person name="Ben-Jacob E."/>
        </authorList>
    </citation>
    <scope>NUCLEOTIDE SEQUENCE [LARGE SCALE GENOMIC DNA]</scope>
    <source>
        <strain evidence="1 2">C454</strain>
    </source>
</reference>
<sequence length="78" mass="9162">MIRDYQALQRTWFEKGKQRVIRTTGKDRGVNLLATVDYCTVLKEPQAIIDRLCVRMESNRAVDLFCSTYTKREILYAT</sequence>
<dbReference type="Proteomes" id="UP000003900">
    <property type="component" value="Unassembled WGS sequence"/>
</dbReference>
<accession>H3S9C8</accession>
<gene>
    <name evidence="1" type="ORF">PDENDC454_00640</name>
</gene>
<evidence type="ECO:0000313" key="1">
    <source>
        <dbReference type="EMBL" id="EHQ64376.1"/>
    </source>
</evidence>
<organism evidence="1 2">
    <name type="scientific">Paenibacillus dendritiformis C454</name>
    <dbReference type="NCBI Taxonomy" id="1131935"/>
    <lineage>
        <taxon>Bacteria</taxon>
        <taxon>Bacillati</taxon>
        <taxon>Bacillota</taxon>
        <taxon>Bacilli</taxon>
        <taxon>Bacillales</taxon>
        <taxon>Paenibacillaceae</taxon>
        <taxon>Paenibacillus</taxon>
    </lineage>
</organism>
<proteinExistence type="predicted"/>
<dbReference type="AlphaFoldDB" id="H3S9C8"/>
<dbReference type="STRING" id="1131935.PDENDC454_00640"/>
<name>H3S9C8_9BACL</name>
<evidence type="ECO:0000313" key="2">
    <source>
        <dbReference type="Proteomes" id="UP000003900"/>
    </source>
</evidence>
<protein>
    <submittedName>
        <fullName evidence="1">Transposase</fullName>
    </submittedName>
</protein>
<dbReference type="EMBL" id="AHKH01000001">
    <property type="protein sequence ID" value="EHQ64376.1"/>
    <property type="molecule type" value="Genomic_DNA"/>
</dbReference>
<keyword evidence="2" id="KW-1185">Reference proteome</keyword>
<comment type="caution">
    <text evidence="1">The sequence shown here is derived from an EMBL/GenBank/DDBJ whole genome shotgun (WGS) entry which is preliminary data.</text>
</comment>